<dbReference type="Pfam" id="PF03547">
    <property type="entry name" value="Mem_trans"/>
    <property type="match status" value="1"/>
</dbReference>
<sequence>MTGALNGFAVIFVLVAIGYCTARFRVLGEHGVVVLARLVYSVATPALLFEMLAKTPMSSVFSPEVLVAGAAVLVIATTYFFVARLLWHKDMQSSVLGMLAASYANSTNLGIPIAAFILGGQQYVTPLVLFQMVFYQPFAIMLLSLGKSVPGKRRLVEALRGFANPMLVGGLLGVAASATGLPRPVFLDSSLAMIGAMTVPSALLVFGMSFVAGSTSDQEKASRRELWFAVLLKSVAYPVVAYALARFAFGLDMSAARAATVLAALPTANMVYVLAVRHNRCQSLARDVSLATTLVSIPVVFAIVWFFG</sequence>
<comment type="subcellular location">
    <subcellularLocation>
        <location evidence="1">Membrane</location>
        <topology evidence="1">Multi-pass membrane protein</topology>
    </subcellularLocation>
</comment>
<evidence type="ECO:0000256" key="2">
    <source>
        <dbReference type="ARBA" id="ARBA00022448"/>
    </source>
</evidence>
<dbReference type="KEGG" id="srt:Srot_1248"/>
<feature type="transmembrane region" description="Helical" evidence="7">
    <location>
        <begin position="34"/>
        <end position="53"/>
    </location>
</feature>
<dbReference type="AlphaFoldDB" id="D6ZFJ4"/>
<accession>D6ZFJ4</accession>
<dbReference type="GO" id="GO:0016020">
    <property type="term" value="C:membrane"/>
    <property type="evidence" value="ECO:0007669"/>
    <property type="project" value="UniProtKB-SubCell"/>
</dbReference>
<feature type="transmembrane region" description="Helical" evidence="7">
    <location>
        <begin position="255"/>
        <end position="276"/>
    </location>
</feature>
<dbReference type="Proteomes" id="UP000002247">
    <property type="component" value="Chromosome"/>
</dbReference>
<evidence type="ECO:0000313" key="9">
    <source>
        <dbReference type="Proteomes" id="UP000002247"/>
    </source>
</evidence>
<keyword evidence="2" id="KW-0813">Transport</keyword>
<keyword evidence="3" id="KW-1003">Cell membrane</keyword>
<dbReference type="RefSeq" id="WP_013138174.1">
    <property type="nucleotide sequence ID" value="NC_014168.1"/>
</dbReference>
<feature type="transmembrane region" description="Helical" evidence="7">
    <location>
        <begin position="65"/>
        <end position="87"/>
    </location>
</feature>
<feature type="transmembrane region" description="Helical" evidence="7">
    <location>
        <begin position="191"/>
        <end position="214"/>
    </location>
</feature>
<feature type="transmembrane region" description="Helical" evidence="7">
    <location>
        <begin position="6"/>
        <end position="22"/>
    </location>
</feature>
<evidence type="ECO:0000313" key="8">
    <source>
        <dbReference type="EMBL" id="ADG97718.1"/>
    </source>
</evidence>
<dbReference type="HOGENOM" id="CLU_056175_2_2_11"/>
<keyword evidence="6 7" id="KW-0472">Membrane</keyword>
<protein>
    <submittedName>
        <fullName evidence="8">Auxin Efflux Carrier</fullName>
    </submittedName>
</protein>
<evidence type="ECO:0000256" key="1">
    <source>
        <dbReference type="ARBA" id="ARBA00004141"/>
    </source>
</evidence>
<feature type="transmembrane region" description="Helical" evidence="7">
    <location>
        <begin position="94"/>
        <end position="117"/>
    </location>
</feature>
<evidence type="ECO:0000256" key="3">
    <source>
        <dbReference type="ARBA" id="ARBA00022475"/>
    </source>
</evidence>
<evidence type="ECO:0000256" key="6">
    <source>
        <dbReference type="ARBA" id="ARBA00023136"/>
    </source>
</evidence>
<name>D6ZFJ4_SEGRD</name>
<organism evidence="8 9">
    <name type="scientific">Segniliparus rotundus (strain ATCC BAA-972 / CDC 1076 / CIP 108378 / DSM 44985 / JCM 13578)</name>
    <dbReference type="NCBI Taxonomy" id="640132"/>
    <lineage>
        <taxon>Bacteria</taxon>
        <taxon>Bacillati</taxon>
        <taxon>Actinomycetota</taxon>
        <taxon>Actinomycetes</taxon>
        <taxon>Mycobacteriales</taxon>
        <taxon>Segniliparaceae</taxon>
        <taxon>Segniliparus</taxon>
    </lineage>
</organism>
<feature type="transmembrane region" description="Helical" evidence="7">
    <location>
        <begin position="288"/>
        <end position="307"/>
    </location>
</feature>
<dbReference type="PANTHER" id="PTHR36838:SF3">
    <property type="entry name" value="TRANSPORTER AUXIN EFFLUX CARRIER EC FAMILY"/>
    <property type="match status" value="1"/>
</dbReference>
<proteinExistence type="predicted"/>
<dbReference type="GO" id="GO:0055085">
    <property type="term" value="P:transmembrane transport"/>
    <property type="evidence" value="ECO:0007669"/>
    <property type="project" value="InterPro"/>
</dbReference>
<evidence type="ECO:0000256" key="5">
    <source>
        <dbReference type="ARBA" id="ARBA00022989"/>
    </source>
</evidence>
<keyword evidence="9" id="KW-1185">Reference proteome</keyword>
<keyword evidence="4 7" id="KW-0812">Transmembrane</keyword>
<reference evidence="8 9" key="1">
    <citation type="journal article" date="2010" name="Stand. Genomic Sci.">
        <title>Complete genome sequence of Segniliparus rotundus type strain (CDC 1076).</title>
        <authorList>
            <person name="Sikorski J."/>
            <person name="Lapidus A."/>
            <person name="Copeland A."/>
            <person name="Misra M."/>
            <person name="Glavina Del Rio T."/>
            <person name="Nolan M."/>
            <person name="Lucas S."/>
            <person name="Chen F."/>
            <person name="Tice H."/>
            <person name="Cheng J.F."/>
            <person name="Jando M."/>
            <person name="Schneider S."/>
            <person name="Bruce D."/>
            <person name="Goodwin L."/>
            <person name="Pitluck S."/>
            <person name="Liolios K."/>
            <person name="Mikhailova N."/>
            <person name="Pati A."/>
            <person name="Ivanova N."/>
            <person name="Mavromatis K."/>
            <person name="Chen A."/>
            <person name="Palaniappan K."/>
            <person name="Chertkov O."/>
            <person name="Land M."/>
            <person name="Hauser L."/>
            <person name="Chang Y.J."/>
            <person name="Jeffries C.D."/>
            <person name="Brettin T."/>
            <person name="Detter J.C."/>
            <person name="Han C."/>
            <person name="Rohde M."/>
            <person name="Goker M."/>
            <person name="Bristow J."/>
            <person name="Eisen J.A."/>
            <person name="Markowitz V."/>
            <person name="Hugenholtz P."/>
            <person name="Kyrpides N.C."/>
            <person name="Klenk H.P."/>
        </authorList>
    </citation>
    <scope>NUCLEOTIDE SEQUENCE [LARGE SCALE GENOMIC DNA]</scope>
    <source>
        <strain evidence="9">ATCC BAA-972 / CDC 1076 / CIP 108378 / DSM 44985 / JCM 13578</strain>
    </source>
</reference>
<keyword evidence="5 7" id="KW-1133">Transmembrane helix</keyword>
<gene>
    <name evidence="8" type="ordered locus">Srot_1248</name>
</gene>
<feature type="transmembrane region" description="Helical" evidence="7">
    <location>
        <begin position="123"/>
        <end position="146"/>
    </location>
</feature>
<feature type="transmembrane region" description="Helical" evidence="7">
    <location>
        <begin position="226"/>
        <end position="249"/>
    </location>
</feature>
<dbReference type="EMBL" id="CP001958">
    <property type="protein sequence ID" value="ADG97718.1"/>
    <property type="molecule type" value="Genomic_DNA"/>
</dbReference>
<dbReference type="PANTHER" id="PTHR36838">
    <property type="entry name" value="AUXIN EFFLUX CARRIER FAMILY PROTEIN"/>
    <property type="match status" value="1"/>
</dbReference>
<evidence type="ECO:0000256" key="7">
    <source>
        <dbReference type="SAM" id="Phobius"/>
    </source>
</evidence>
<evidence type="ECO:0000256" key="4">
    <source>
        <dbReference type="ARBA" id="ARBA00022692"/>
    </source>
</evidence>
<feature type="transmembrane region" description="Helical" evidence="7">
    <location>
        <begin position="158"/>
        <end position="179"/>
    </location>
</feature>
<dbReference type="eggNOG" id="COG0679">
    <property type="taxonomic scope" value="Bacteria"/>
</dbReference>
<dbReference type="STRING" id="640132.Srot_1248"/>
<dbReference type="OrthoDB" id="5405318at2"/>
<dbReference type="InterPro" id="IPR004776">
    <property type="entry name" value="Mem_transp_PIN-like"/>
</dbReference>